<name>A0A1H0LXW9_9BACT</name>
<protein>
    <submittedName>
        <fullName evidence="7">Cytochrome C oxidase, cbb3-type, subunit III</fullName>
    </submittedName>
</protein>
<feature type="transmembrane region" description="Helical" evidence="5">
    <location>
        <begin position="286"/>
        <end position="304"/>
    </location>
</feature>
<keyword evidence="5" id="KW-1133">Transmembrane helix</keyword>
<organism evidence="7 8">
    <name type="scientific">Desulforhopalus singaporensis</name>
    <dbReference type="NCBI Taxonomy" id="91360"/>
    <lineage>
        <taxon>Bacteria</taxon>
        <taxon>Pseudomonadati</taxon>
        <taxon>Thermodesulfobacteriota</taxon>
        <taxon>Desulfobulbia</taxon>
        <taxon>Desulfobulbales</taxon>
        <taxon>Desulfocapsaceae</taxon>
        <taxon>Desulforhopalus</taxon>
    </lineage>
</organism>
<dbReference type="STRING" id="91360.SAMN05660330_00891"/>
<evidence type="ECO:0000256" key="4">
    <source>
        <dbReference type="PROSITE-ProRule" id="PRU00433"/>
    </source>
</evidence>
<dbReference type="Gene3D" id="1.10.760.10">
    <property type="entry name" value="Cytochrome c-like domain"/>
    <property type="match status" value="1"/>
</dbReference>
<dbReference type="Pfam" id="PF13442">
    <property type="entry name" value="Cytochrome_CBB3"/>
    <property type="match status" value="2"/>
</dbReference>
<keyword evidence="3 4" id="KW-0408">Iron</keyword>
<evidence type="ECO:0000256" key="2">
    <source>
        <dbReference type="ARBA" id="ARBA00022723"/>
    </source>
</evidence>
<dbReference type="RefSeq" id="WP_176761083.1">
    <property type="nucleotide sequence ID" value="NZ_FNJI01000005.1"/>
</dbReference>
<feature type="transmembrane region" description="Helical" evidence="5">
    <location>
        <begin position="219"/>
        <end position="236"/>
    </location>
</feature>
<keyword evidence="5" id="KW-0812">Transmembrane</keyword>
<accession>A0A1H0LXW9</accession>
<sequence length="592" mass="65162">MNYPVWYLPQTGGGLLIALIAVLHVFVSHFAVGGGLYLIYSERKGLKENSRAILDFTAKHARFFLLITMVFGSITGVGIWFIIALVNPAATSLLIHNFVFGWAAEWVFFVVEIAAAFVYYYMFGRMDPATHQLVGWLYFIAAWLSLFLINGIIGVMLTPGEWAVNMNFWVGFFNPSFWPSLFFRTFLAILIAACYGYFSAAFYQDEDVSTEMTAFSAKWGLASLVLAIPSGLWYLSVLPEPAYALVAGKSPTIAMVLPWGVAGALVLAFVMLGTGVARPKKNLRPAALLALVSALAVMGSFEWIREAARRPYVINSVMFSNGIMADEAENINRDGFLRSALFVENNELTRDNVLRVGEELYINQCYACHTRDGGSNDIAGLTEKMSFRALNSYIGRIHEVRYFMPPFVGTKMEQEALAAYITGGIHGRDFELSRETDSGKAQQTGPVLFEENCSSCHEHADLKAAMEGLGQGEIETLLGSLDEISDEMVPFGGSEAQRRLLAGFLAQPGDGGEQAPPGAGDDTGRMLFENNCMICHQQEELMSAVEGQGGEELVRMLKTLDEISDEMQPFSGTDKEQRALANYLESLNQGGQ</sequence>
<evidence type="ECO:0000256" key="5">
    <source>
        <dbReference type="SAM" id="Phobius"/>
    </source>
</evidence>
<feature type="transmembrane region" description="Helical" evidence="5">
    <location>
        <begin position="61"/>
        <end position="86"/>
    </location>
</feature>
<dbReference type="AlphaFoldDB" id="A0A1H0LXW9"/>
<keyword evidence="8" id="KW-1185">Reference proteome</keyword>
<dbReference type="GO" id="GO:0020037">
    <property type="term" value="F:heme binding"/>
    <property type="evidence" value="ECO:0007669"/>
    <property type="project" value="InterPro"/>
</dbReference>
<feature type="domain" description="Cytochrome c" evidence="6">
    <location>
        <begin position="440"/>
        <end position="588"/>
    </location>
</feature>
<feature type="transmembrane region" description="Helical" evidence="5">
    <location>
        <begin position="98"/>
        <end position="121"/>
    </location>
</feature>
<feature type="transmembrane region" description="Helical" evidence="5">
    <location>
        <begin position="133"/>
        <end position="157"/>
    </location>
</feature>
<keyword evidence="5" id="KW-0472">Membrane</keyword>
<proteinExistence type="predicted"/>
<keyword evidence="1 4" id="KW-0349">Heme</keyword>
<dbReference type="EMBL" id="FNJI01000005">
    <property type="protein sequence ID" value="SDO72770.1"/>
    <property type="molecule type" value="Genomic_DNA"/>
</dbReference>
<dbReference type="Proteomes" id="UP000199073">
    <property type="component" value="Unassembled WGS sequence"/>
</dbReference>
<evidence type="ECO:0000256" key="3">
    <source>
        <dbReference type="ARBA" id="ARBA00023004"/>
    </source>
</evidence>
<dbReference type="InterPro" id="IPR036909">
    <property type="entry name" value="Cyt_c-like_dom_sf"/>
</dbReference>
<dbReference type="GO" id="GO:0046872">
    <property type="term" value="F:metal ion binding"/>
    <property type="evidence" value="ECO:0007669"/>
    <property type="project" value="UniProtKB-KW"/>
</dbReference>
<evidence type="ECO:0000313" key="7">
    <source>
        <dbReference type="EMBL" id="SDO72770.1"/>
    </source>
</evidence>
<gene>
    <name evidence="7" type="ORF">SAMN05660330_00891</name>
</gene>
<feature type="transmembrane region" description="Helical" evidence="5">
    <location>
        <begin position="15"/>
        <end position="40"/>
    </location>
</feature>
<evidence type="ECO:0000313" key="8">
    <source>
        <dbReference type="Proteomes" id="UP000199073"/>
    </source>
</evidence>
<dbReference type="PROSITE" id="PS51007">
    <property type="entry name" value="CYTC"/>
    <property type="match status" value="1"/>
</dbReference>
<feature type="transmembrane region" description="Helical" evidence="5">
    <location>
        <begin position="256"/>
        <end position="274"/>
    </location>
</feature>
<feature type="transmembrane region" description="Helical" evidence="5">
    <location>
        <begin position="177"/>
        <end position="198"/>
    </location>
</feature>
<keyword evidence="2 4" id="KW-0479">Metal-binding</keyword>
<reference evidence="7 8" key="1">
    <citation type="submission" date="2016-10" db="EMBL/GenBank/DDBJ databases">
        <authorList>
            <person name="de Groot N.N."/>
        </authorList>
    </citation>
    <scope>NUCLEOTIDE SEQUENCE [LARGE SCALE GENOMIC DNA]</scope>
    <source>
        <strain evidence="7 8">DSM 12130</strain>
    </source>
</reference>
<dbReference type="SUPFAM" id="SSF46626">
    <property type="entry name" value="Cytochrome c"/>
    <property type="match status" value="2"/>
</dbReference>
<evidence type="ECO:0000259" key="6">
    <source>
        <dbReference type="PROSITE" id="PS51007"/>
    </source>
</evidence>
<evidence type="ECO:0000256" key="1">
    <source>
        <dbReference type="ARBA" id="ARBA00022617"/>
    </source>
</evidence>
<dbReference type="GO" id="GO:0009055">
    <property type="term" value="F:electron transfer activity"/>
    <property type="evidence" value="ECO:0007669"/>
    <property type="project" value="InterPro"/>
</dbReference>
<dbReference type="InterPro" id="IPR009056">
    <property type="entry name" value="Cyt_c-like_dom"/>
</dbReference>